<evidence type="ECO:0000256" key="2">
    <source>
        <dbReference type="ARBA" id="ARBA00009904"/>
    </source>
</evidence>
<sequence length="568" mass="64814">ECRDLNMRILTQTEEHRTNVLLSAAKHIHQWNVKVRKMKAIYYTLNLCNLDITHKCLIAEIWCSVVDLNKVHNALSKGAELTGSTLPPILNRIETRQTPPTFNRTNTFTVGFQSIVDAYGVGNYREVNPAPYSIVTFPFVFAVMFGDCGHGLIMTVLSLGMVLYKNLHSNKKMDNEILSTLLHGRFIILLMGLFSIYTGLVYNDCFSKAFNLFGSAWNVTAMFQPNGPWNNHILHKSATLQLDPAVPGVFSGKPYPFGIDPIWNIAVNKLTFLNSYKMKMSVIMGVIHMMFGVTLSLFNYIYFKELRNIVLQFIPEIIFLTALFGYLVFLIIYKWCRFTVSESETAPSILVHFINMLMFNYSGPENTRFYCRQRSLQTFLVIIALLTVPWMLLIKPYLLYSHHQRAQLLQSEQSGRNINGLGSSVIHRSGLRNKLFFLHLIQQFSFGDTFVQQSIHTIEYCLGCVSNTASYLRLWALSLAHAELSEVLWHMILHNGFTTNHGLGSIGLAIIFAVFATLTVAILLIMEGLSAFLHALRLHWVEFQNKFYKGAGYKFTPFSFIEILCKKN</sequence>
<evidence type="ECO:0000313" key="10">
    <source>
        <dbReference type="Proteomes" id="UP000314986"/>
    </source>
</evidence>
<evidence type="ECO:0000256" key="3">
    <source>
        <dbReference type="ARBA" id="ARBA00022448"/>
    </source>
</evidence>
<keyword evidence="4 8" id="KW-0812">Transmembrane</keyword>
<dbReference type="GO" id="GO:0033179">
    <property type="term" value="C:proton-transporting V-type ATPase, V0 domain"/>
    <property type="evidence" value="ECO:0007669"/>
    <property type="project" value="InterPro"/>
</dbReference>
<comment type="function">
    <text evidence="8">Essential component of the vacuolar proton pump (V-ATPase), a multimeric enzyme that catalyzes the translocation of protons across the membranes. Required for assembly and activity of the V-ATPase.</text>
</comment>
<feature type="transmembrane region" description="Helical" evidence="8">
    <location>
        <begin position="139"/>
        <end position="164"/>
    </location>
</feature>
<dbReference type="Pfam" id="PF01496">
    <property type="entry name" value="V_ATPase_I"/>
    <property type="match status" value="1"/>
</dbReference>
<comment type="similarity">
    <text evidence="2 8">Belongs to the V-ATPase 116 kDa subunit family.</text>
</comment>
<reference evidence="10" key="3">
    <citation type="journal article" date="2014" name="Nature">
        <title>Elephant shark genome provides unique insights into gnathostome evolution.</title>
        <authorList>
            <consortium name="International Elephant Shark Genome Sequencing Consortium"/>
            <person name="Venkatesh B."/>
            <person name="Lee A.P."/>
            <person name="Ravi V."/>
            <person name="Maurya A.K."/>
            <person name="Lian M.M."/>
            <person name="Swann J.B."/>
            <person name="Ohta Y."/>
            <person name="Flajnik M.F."/>
            <person name="Sutoh Y."/>
            <person name="Kasahara M."/>
            <person name="Hoon S."/>
            <person name="Gangu V."/>
            <person name="Roy S.W."/>
            <person name="Irimia M."/>
            <person name="Korzh V."/>
            <person name="Kondrychyn I."/>
            <person name="Lim Z.W."/>
            <person name="Tay B.H."/>
            <person name="Tohari S."/>
            <person name="Kong K.W."/>
            <person name="Ho S."/>
            <person name="Lorente-Galdos B."/>
            <person name="Quilez J."/>
            <person name="Marques-Bonet T."/>
            <person name="Raney B.J."/>
            <person name="Ingham P.W."/>
            <person name="Tay A."/>
            <person name="Hillier L.W."/>
            <person name="Minx P."/>
            <person name="Boehm T."/>
            <person name="Wilson R.K."/>
            <person name="Brenner S."/>
            <person name="Warren W.C."/>
        </authorList>
    </citation>
    <scope>NUCLEOTIDE SEQUENCE [LARGE SCALE GENOMIC DNA]</scope>
</reference>
<dbReference type="PANTHER" id="PTHR11629:SF90">
    <property type="entry name" value="V-TYPE PROTON ATPASE SUBUNIT A"/>
    <property type="match status" value="1"/>
</dbReference>
<keyword evidence="8" id="KW-0375">Hydrogen ion transport</keyword>
<feature type="transmembrane region" description="Helical" evidence="8">
    <location>
        <begin position="345"/>
        <end position="363"/>
    </location>
</feature>
<reference evidence="9" key="4">
    <citation type="submission" date="2025-08" db="UniProtKB">
        <authorList>
            <consortium name="Ensembl"/>
        </authorList>
    </citation>
    <scope>IDENTIFICATION</scope>
</reference>
<dbReference type="InterPro" id="IPR002490">
    <property type="entry name" value="V-ATPase_116kDa_su"/>
</dbReference>
<evidence type="ECO:0000256" key="6">
    <source>
        <dbReference type="ARBA" id="ARBA00023065"/>
    </source>
</evidence>
<reference evidence="10" key="2">
    <citation type="journal article" date="2007" name="PLoS Biol.">
        <title>Survey sequencing and comparative analysis of the elephant shark (Callorhinchus milii) genome.</title>
        <authorList>
            <person name="Venkatesh B."/>
            <person name="Kirkness E.F."/>
            <person name="Loh Y.H."/>
            <person name="Halpern A.L."/>
            <person name="Lee A.P."/>
            <person name="Johnson J."/>
            <person name="Dandona N."/>
            <person name="Viswanathan L.D."/>
            <person name="Tay A."/>
            <person name="Venter J.C."/>
            <person name="Strausberg R.L."/>
            <person name="Brenner S."/>
        </authorList>
    </citation>
    <scope>NUCLEOTIDE SEQUENCE [LARGE SCALE GENOMIC DNA]</scope>
</reference>
<dbReference type="GO" id="GO:0016471">
    <property type="term" value="C:vacuolar proton-transporting V-type ATPase complex"/>
    <property type="evidence" value="ECO:0007669"/>
    <property type="project" value="TreeGrafter"/>
</dbReference>
<keyword evidence="5 8" id="KW-1133">Transmembrane helix</keyword>
<feature type="transmembrane region" description="Helical" evidence="8">
    <location>
        <begin position="505"/>
        <end position="526"/>
    </location>
</feature>
<dbReference type="Proteomes" id="UP000314986">
    <property type="component" value="Unassembled WGS sequence"/>
</dbReference>
<evidence type="ECO:0000313" key="9">
    <source>
        <dbReference type="Ensembl" id="ENSCMIP00000045596.1"/>
    </source>
</evidence>
<comment type="subcellular location">
    <subcellularLocation>
        <location evidence="1">Membrane</location>
        <topology evidence="1">Multi-pass membrane protein</topology>
    </subcellularLocation>
</comment>
<dbReference type="GO" id="GO:0007035">
    <property type="term" value="P:vacuolar acidification"/>
    <property type="evidence" value="ECO:0007669"/>
    <property type="project" value="TreeGrafter"/>
</dbReference>
<evidence type="ECO:0000256" key="4">
    <source>
        <dbReference type="ARBA" id="ARBA00022692"/>
    </source>
</evidence>
<dbReference type="PANTHER" id="PTHR11629">
    <property type="entry name" value="VACUOLAR PROTON ATPASES"/>
    <property type="match status" value="1"/>
</dbReference>
<feature type="transmembrane region" description="Helical" evidence="8">
    <location>
        <begin position="309"/>
        <end position="333"/>
    </location>
</feature>
<name>A0A4W3K2C3_CALMI</name>
<feature type="transmembrane region" description="Helical" evidence="8">
    <location>
        <begin position="375"/>
        <end position="394"/>
    </location>
</feature>
<organism evidence="9 10">
    <name type="scientific">Callorhinchus milii</name>
    <name type="common">Ghost shark</name>
    <dbReference type="NCBI Taxonomy" id="7868"/>
    <lineage>
        <taxon>Eukaryota</taxon>
        <taxon>Metazoa</taxon>
        <taxon>Chordata</taxon>
        <taxon>Craniata</taxon>
        <taxon>Vertebrata</taxon>
        <taxon>Chondrichthyes</taxon>
        <taxon>Holocephali</taxon>
        <taxon>Chimaeriformes</taxon>
        <taxon>Callorhinchidae</taxon>
        <taxon>Callorhinchus</taxon>
    </lineage>
</organism>
<dbReference type="Ensembl" id="ENSCMIT00000046249.1">
    <property type="protein sequence ID" value="ENSCMIP00000045596.1"/>
    <property type="gene ID" value="ENSCMIG00000018790.1"/>
</dbReference>
<keyword evidence="7 8" id="KW-0472">Membrane</keyword>
<protein>
    <recommendedName>
        <fullName evidence="8">V-type proton ATPase subunit a</fullName>
    </recommendedName>
</protein>
<dbReference type="GO" id="GO:0046961">
    <property type="term" value="F:proton-transporting ATPase activity, rotational mechanism"/>
    <property type="evidence" value="ECO:0007669"/>
    <property type="project" value="InterPro"/>
</dbReference>
<keyword evidence="3 8" id="KW-0813">Transport</keyword>
<evidence type="ECO:0000256" key="7">
    <source>
        <dbReference type="ARBA" id="ARBA00023136"/>
    </source>
</evidence>
<keyword evidence="10" id="KW-1185">Reference proteome</keyword>
<reference evidence="10" key="1">
    <citation type="journal article" date="2006" name="Science">
        <title>Ancient noncoding elements conserved in the human genome.</title>
        <authorList>
            <person name="Venkatesh B."/>
            <person name="Kirkness E.F."/>
            <person name="Loh Y.H."/>
            <person name="Halpern A.L."/>
            <person name="Lee A.P."/>
            <person name="Johnson J."/>
            <person name="Dandona N."/>
            <person name="Viswanathan L.D."/>
            <person name="Tay A."/>
            <person name="Venter J.C."/>
            <person name="Strausberg R.L."/>
            <person name="Brenner S."/>
        </authorList>
    </citation>
    <scope>NUCLEOTIDE SEQUENCE [LARGE SCALE GENOMIC DNA]</scope>
</reference>
<dbReference type="GO" id="GO:0051117">
    <property type="term" value="F:ATPase binding"/>
    <property type="evidence" value="ECO:0007669"/>
    <property type="project" value="TreeGrafter"/>
</dbReference>
<keyword evidence="6 8" id="KW-0406">Ion transport</keyword>
<evidence type="ECO:0000256" key="8">
    <source>
        <dbReference type="RuleBase" id="RU361189"/>
    </source>
</evidence>
<accession>A0A4W3K2C3</accession>
<evidence type="ECO:0000256" key="1">
    <source>
        <dbReference type="ARBA" id="ARBA00004141"/>
    </source>
</evidence>
<feature type="transmembrane region" description="Helical" evidence="8">
    <location>
        <begin position="282"/>
        <end position="303"/>
    </location>
</feature>
<evidence type="ECO:0000256" key="5">
    <source>
        <dbReference type="ARBA" id="ARBA00022989"/>
    </source>
</evidence>
<dbReference type="GO" id="GO:0005886">
    <property type="term" value="C:plasma membrane"/>
    <property type="evidence" value="ECO:0007669"/>
    <property type="project" value="TreeGrafter"/>
</dbReference>
<dbReference type="AlphaFoldDB" id="A0A4W3K2C3"/>
<feature type="transmembrane region" description="Helical" evidence="8">
    <location>
        <begin position="184"/>
        <end position="202"/>
    </location>
</feature>
<reference evidence="9" key="5">
    <citation type="submission" date="2025-09" db="UniProtKB">
        <authorList>
            <consortium name="Ensembl"/>
        </authorList>
    </citation>
    <scope>IDENTIFICATION</scope>
</reference>
<dbReference type="GeneTree" id="ENSGT00950000182881"/>
<proteinExistence type="inferred from homology"/>